<dbReference type="SUPFAM" id="SSF50715">
    <property type="entry name" value="Ribosomal protein L25-like"/>
    <property type="match status" value="1"/>
</dbReference>
<evidence type="ECO:0000313" key="10">
    <source>
        <dbReference type="Proteomes" id="UP000281955"/>
    </source>
</evidence>
<dbReference type="Gene3D" id="2.40.240.10">
    <property type="entry name" value="Ribosomal Protein L25, Chain P"/>
    <property type="match status" value="1"/>
</dbReference>
<feature type="domain" description="Large ribosomal subunit protein bL25 beta" evidence="8">
    <location>
        <begin position="98"/>
        <end position="177"/>
    </location>
</feature>
<dbReference type="PANTHER" id="PTHR33284">
    <property type="entry name" value="RIBOSOMAL PROTEIN L25/GLN-TRNA SYNTHETASE, ANTI-CODON-BINDING DOMAIN-CONTAINING PROTEIN"/>
    <property type="match status" value="1"/>
</dbReference>
<dbReference type="HAMAP" id="MF_01334">
    <property type="entry name" value="Ribosomal_bL25_CTC"/>
    <property type="match status" value="1"/>
</dbReference>
<keyword evidence="4 5" id="KW-0687">Ribonucleoprotein</keyword>
<dbReference type="InterPro" id="IPR029751">
    <property type="entry name" value="Ribosomal_L25_dom"/>
</dbReference>
<dbReference type="FunCoup" id="A0A420XKR9">
    <property type="interactions" value="53"/>
</dbReference>
<accession>A0A420XKR9</accession>
<name>A0A420XKR9_9ACTN</name>
<dbReference type="InterPro" id="IPR037121">
    <property type="entry name" value="Ribosomal_bL25_C"/>
</dbReference>
<dbReference type="AlphaFoldDB" id="A0A420XKR9"/>
<feature type="domain" description="Large ribosomal subunit protein bL25 L25" evidence="7">
    <location>
        <begin position="6"/>
        <end position="90"/>
    </location>
</feature>
<dbReference type="RefSeq" id="WP_121194971.1">
    <property type="nucleotide sequence ID" value="NZ_RBWV01000016.1"/>
</dbReference>
<keyword evidence="2 5" id="KW-0694">RNA-binding</keyword>
<dbReference type="InterPro" id="IPR001021">
    <property type="entry name" value="Ribosomal_bL25_long"/>
</dbReference>
<dbReference type="GO" id="GO:0003735">
    <property type="term" value="F:structural constituent of ribosome"/>
    <property type="evidence" value="ECO:0007669"/>
    <property type="project" value="InterPro"/>
</dbReference>
<dbReference type="Gene3D" id="2.170.120.20">
    <property type="entry name" value="Ribosomal protein L25, beta domain"/>
    <property type="match status" value="1"/>
</dbReference>
<dbReference type="PANTHER" id="PTHR33284:SF1">
    <property type="entry name" value="RIBOSOMAL PROTEIN L25_GLN-TRNA SYNTHETASE, ANTI-CODON-BINDING DOMAIN-CONTAINING PROTEIN"/>
    <property type="match status" value="1"/>
</dbReference>
<dbReference type="Proteomes" id="UP000281955">
    <property type="component" value="Unassembled WGS sequence"/>
</dbReference>
<dbReference type="InterPro" id="IPR020056">
    <property type="entry name" value="Rbsml_bL25/Gln-tRNA_synth_N"/>
</dbReference>
<dbReference type="Pfam" id="PF01386">
    <property type="entry name" value="Ribosomal_L25p"/>
    <property type="match status" value="1"/>
</dbReference>
<keyword evidence="3 5" id="KW-0689">Ribosomal protein</keyword>
<feature type="region of interest" description="Disordered" evidence="6">
    <location>
        <begin position="1"/>
        <end position="20"/>
    </location>
</feature>
<dbReference type="Pfam" id="PF14693">
    <property type="entry name" value="Ribosomal_TL5_C"/>
    <property type="match status" value="1"/>
</dbReference>
<reference evidence="9 10" key="1">
    <citation type="submission" date="2018-10" db="EMBL/GenBank/DDBJ databases">
        <title>Genomic Encyclopedia of Archaeal and Bacterial Type Strains, Phase II (KMG-II): from individual species to whole genera.</title>
        <authorList>
            <person name="Goeker M."/>
        </authorList>
    </citation>
    <scope>NUCLEOTIDE SEQUENCE [LARGE SCALE GENOMIC DNA]</scope>
    <source>
        <strain evidence="9 10">RP-AC37</strain>
    </source>
</reference>
<dbReference type="InterPro" id="IPR020057">
    <property type="entry name" value="Ribosomal_bL25_b-dom"/>
</dbReference>
<protein>
    <recommendedName>
        <fullName evidence="5">Large ribosomal subunit protein bL25</fullName>
    </recommendedName>
    <alternativeName>
        <fullName evidence="5">General stress protein CTC</fullName>
    </alternativeName>
</protein>
<dbReference type="NCBIfam" id="NF004131">
    <property type="entry name" value="PRK05618.2-1"/>
    <property type="match status" value="1"/>
</dbReference>
<evidence type="ECO:0000259" key="8">
    <source>
        <dbReference type="Pfam" id="PF14693"/>
    </source>
</evidence>
<evidence type="ECO:0000256" key="1">
    <source>
        <dbReference type="ARBA" id="ARBA00022730"/>
    </source>
</evidence>
<keyword evidence="10" id="KW-1185">Reference proteome</keyword>
<proteinExistence type="inferred from homology"/>
<evidence type="ECO:0000256" key="4">
    <source>
        <dbReference type="ARBA" id="ARBA00023274"/>
    </source>
</evidence>
<gene>
    <name evidence="5" type="primary">rplY</name>
    <name evidence="5" type="synonym">ctc</name>
    <name evidence="9" type="ORF">CLV35_3741</name>
</gene>
<dbReference type="EMBL" id="RBWV01000016">
    <property type="protein sequence ID" value="RKS68610.1"/>
    <property type="molecule type" value="Genomic_DNA"/>
</dbReference>
<evidence type="ECO:0000313" key="9">
    <source>
        <dbReference type="EMBL" id="RKS68610.1"/>
    </source>
</evidence>
<sequence length="218" mass="22849">MSEVRITAENRTEFGKGAARRTRRAHRVPAVVYGHGGAPRHISLPGHELMLALKTPNVLLDVDLEGESLLVLPKDVQRDPIRPVIEHVDLVVVNRGEKVTIEVAVHTTGSVAADALLVVDAQTVTVEAEATHIPTSVDVDVEGLPVGTQIHAKDLGLPEGTTFAGDPETLVINVVAQQSAAQLDADLASSEADLGIVHEEKSADAEADAADAAAPSEG</sequence>
<dbReference type="GO" id="GO:0006412">
    <property type="term" value="P:translation"/>
    <property type="evidence" value="ECO:0007669"/>
    <property type="project" value="UniProtKB-UniRule"/>
</dbReference>
<comment type="subunit">
    <text evidence="5">Part of the 50S ribosomal subunit; part of the 5S rRNA/L5/L18/L25 subcomplex. Contacts the 5S rRNA. Binds to the 5S rRNA independently of L5 and L18.</text>
</comment>
<feature type="region of interest" description="Disordered" evidence="6">
    <location>
        <begin position="199"/>
        <end position="218"/>
    </location>
</feature>
<dbReference type="InParanoid" id="A0A420XKR9"/>
<comment type="caution">
    <text evidence="9">The sequence shown here is derived from an EMBL/GenBank/DDBJ whole genome shotgun (WGS) entry which is preliminary data.</text>
</comment>
<evidence type="ECO:0000256" key="2">
    <source>
        <dbReference type="ARBA" id="ARBA00022884"/>
    </source>
</evidence>
<dbReference type="OrthoDB" id="5242980at2"/>
<keyword evidence="1 5" id="KW-0699">rRNA-binding</keyword>
<dbReference type="InterPro" id="IPR011035">
    <property type="entry name" value="Ribosomal_bL25/Gln-tRNA_synth"/>
</dbReference>
<dbReference type="GO" id="GO:0008097">
    <property type="term" value="F:5S rRNA binding"/>
    <property type="evidence" value="ECO:0007669"/>
    <property type="project" value="InterPro"/>
</dbReference>
<dbReference type="GO" id="GO:0022625">
    <property type="term" value="C:cytosolic large ribosomal subunit"/>
    <property type="evidence" value="ECO:0007669"/>
    <property type="project" value="TreeGrafter"/>
</dbReference>
<dbReference type="NCBIfam" id="TIGR00731">
    <property type="entry name" value="bL25_bact_ctc"/>
    <property type="match status" value="1"/>
</dbReference>
<dbReference type="InterPro" id="IPR020930">
    <property type="entry name" value="Ribosomal_uL5_bac-type"/>
</dbReference>
<dbReference type="CDD" id="cd00495">
    <property type="entry name" value="Ribosomal_L25_TL5_CTC"/>
    <property type="match status" value="1"/>
</dbReference>
<organism evidence="9 10">
    <name type="scientific">Motilibacter peucedani</name>
    <dbReference type="NCBI Taxonomy" id="598650"/>
    <lineage>
        <taxon>Bacteria</taxon>
        <taxon>Bacillati</taxon>
        <taxon>Actinomycetota</taxon>
        <taxon>Actinomycetes</taxon>
        <taxon>Motilibacterales</taxon>
        <taxon>Motilibacteraceae</taxon>
        <taxon>Motilibacter</taxon>
    </lineage>
</organism>
<evidence type="ECO:0000256" key="6">
    <source>
        <dbReference type="SAM" id="MobiDB-lite"/>
    </source>
</evidence>
<evidence type="ECO:0000256" key="3">
    <source>
        <dbReference type="ARBA" id="ARBA00022980"/>
    </source>
</evidence>
<comment type="function">
    <text evidence="5">This is one of the proteins that binds to the 5S RNA in the ribosome where it forms part of the central protuberance.</text>
</comment>
<comment type="similarity">
    <text evidence="5">Belongs to the bacterial ribosomal protein bL25 family. CTC subfamily.</text>
</comment>
<feature type="compositionally biased region" description="Basic and acidic residues" evidence="6">
    <location>
        <begin position="1"/>
        <end position="14"/>
    </location>
</feature>
<evidence type="ECO:0000256" key="5">
    <source>
        <dbReference type="HAMAP-Rule" id="MF_01334"/>
    </source>
</evidence>
<evidence type="ECO:0000259" key="7">
    <source>
        <dbReference type="Pfam" id="PF01386"/>
    </source>
</evidence>